<evidence type="ECO:0000256" key="1">
    <source>
        <dbReference type="ARBA" id="ARBA00004141"/>
    </source>
</evidence>
<organism evidence="7 8">
    <name type="scientific">Sugiyamaella lignohabitans</name>
    <dbReference type="NCBI Taxonomy" id="796027"/>
    <lineage>
        <taxon>Eukaryota</taxon>
        <taxon>Fungi</taxon>
        <taxon>Dikarya</taxon>
        <taxon>Ascomycota</taxon>
        <taxon>Saccharomycotina</taxon>
        <taxon>Dipodascomycetes</taxon>
        <taxon>Dipodascales</taxon>
        <taxon>Trichomonascaceae</taxon>
        <taxon>Sugiyamaella</taxon>
    </lineage>
</organism>
<feature type="transmembrane region" description="Helical" evidence="6">
    <location>
        <begin position="67"/>
        <end position="91"/>
    </location>
</feature>
<dbReference type="InterPro" id="IPR002293">
    <property type="entry name" value="AA/rel_permease1"/>
</dbReference>
<feature type="transmembrane region" description="Helical" evidence="6">
    <location>
        <begin position="268"/>
        <end position="294"/>
    </location>
</feature>
<keyword evidence="2" id="KW-0813">Transport</keyword>
<dbReference type="PIRSF" id="PIRSF006060">
    <property type="entry name" value="AA_transporter"/>
    <property type="match status" value="1"/>
</dbReference>
<feature type="transmembrane region" description="Helical" evidence="6">
    <location>
        <begin position="314"/>
        <end position="343"/>
    </location>
</feature>
<dbReference type="PANTHER" id="PTHR45649">
    <property type="entry name" value="AMINO-ACID PERMEASE BAT1"/>
    <property type="match status" value="1"/>
</dbReference>
<name>A0A167F8J6_9ASCO</name>
<dbReference type="Gene3D" id="1.20.1740.10">
    <property type="entry name" value="Amino acid/polyamine transporter I"/>
    <property type="match status" value="1"/>
</dbReference>
<dbReference type="KEGG" id="slb:AWJ20_2577"/>
<feature type="transmembrane region" description="Helical" evidence="6">
    <location>
        <begin position="122"/>
        <end position="146"/>
    </location>
</feature>
<evidence type="ECO:0000256" key="2">
    <source>
        <dbReference type="ARBA" id="ARBA00022448"/>
    </source>
</evidence>
<dbReference type="Pfam" id="PF13520">
    <property type="entry name" value="AA_permease_2"/>
    <property type="match status" value="1"/>
</dbReference>
<feature type="transmembrane region" description="Helical" evidence="6">
    <location>
        <begin position="440"/>
        <end position="461"/>
    </location>
</feature>
<feature type="transmembrane region" description="Helical" evidence="6">
    <location>
        <begin position="158"/>
        <end position="175"/>
    </location>
</feature>
<evidence type="ECO:0000256" key="5">
    <source>
        <dbReference type="ARBA" id="ARBA00023136"/>
    </source>
</evidence>
<gene>
    <name evidence="7" type="primary">UGA4</name>
    <name evidence="7" type="ORF">AWJ20_2577</name>
</gene>
<dbReference type="GO" id="GO:0022857">
    <property type="term" value="F:transmembrane transporter activity"/>
    <property type="evidence" value="ECO:0007669"/>
    <property type="project" value="InterPro"/>
</dbReference>
<keyword evidence="3 6" id="KW-0812">Transmembrane</keyword>
<dbReference type="PANTHER" id="PTHR45649:SF26">
    <property type="entry name" value="OS04G0435100 PROTEIN"/>
    <property type="match status" value="1"/>
</dbReference>
<dbReference type="OrthoDB" id="3257095at2759"/>
<dbReference type="Proteomes" id="UP000189580">
    <property type="component" value="Chromosome b"/>
</dbReference>
<feature type="transmembrane region" description="Helical" evidence="6">
    <location>
        <begin position="36"/>
        <end position="60"/>
    </location>
</feature>
<dbReference type="EMBL" id="CP014503">
    <property type="protein sequence ID" value="ANB14958.1"/>
    <property type="molecule type" value="Genomic_DNA"/>
</dbReference>
<comment type="subcellular location">
    <subcellularLocation>
        <location evidence="1">Membrane</location>
        <topology evidence="1">Multi-pass membrane protein</topology>
    </subcellularLocation>
</comment>
<feature type="transmembrane region" description="Helical" evidence="6">
    <location>
        <begin position="407"/>
        <end position="428"/>
    </location>
</feature>
<accession>A0A167F8J6</accession>
<dbReference type="AlphaFoldDB" id="A0A167F8J6"/>
<protein>
    <submittedName>
        <fullName evidence="7">Uga4p</fullName>
    </submittedName>
</protein>
<keyword evidence="4 6" id="KW-1133">Transmembrane helix</keyword>
<evidence type="ECO:0000256" key="3">
    <source>
        <dbReference type="ARBA" id="ARBA00022692"/>
    </source>
</evidence>
<sequence length="530" mass="56644">MSEVEAQQKHATDEEVLAHLGIEQELKREWGVLQNFGASFSIISVITGITTLFETGLLVGGPAVMSIGWLVVACVTLVSVGLSMAEIVSAVPSSGGPYYWAAVLSPPKYQPFNAWVTGWFNLLGQVGVTTGISFGLAGLISTVCTLKNDYEPTPGKTIGIYAAILVSHGLINTFGVKTLKYFNNTSIILHSLGVASICIAVLAKAPTHQSASFVFGKFFDGTGTDAPGWSIRASKEYVAVTGILMSQYTITGFDASAHMSEETKNASWAAAVGVVTSIGVSAVFGFFVILAFLFSIQDFDSTVASPTGQPVLQIFLDVFGVNGAIVLMTFIMVCVWHCGLFSIASNSRMMYSFARDGGLPKPLSHVHGKYQVPVRTIWLAVLLSFCLALPSLGSSVAFAAATSIATIGLYISYSLPVLIKLIFPRYFVKGPFNLGKLSKFINIICCSWVGFITVAFCLPTANPVTSQTLNYSAVAVGIVGGWALLSWIYFRKHFKGPIRPEDIERIDGTYSLEVNAGPDEKGVTTASGKF</sequence>
<feature type="transmembrane region" description="Helical" evidence="6">
    <location>
        <begin position="473"/>
        <end position="490"/>
    </location>
</feature>
<keyword evidence="5 6" id="KW-0472">Membrane</keyword>
<feature type="transmembrane region" description="Helical" evidence="6">
    <location>
        <begin position="181"/>
        <end position="203"/>
    </location>
</feature>
<dbReference type="GO" id="GO:0016020">
    <property type="term" value="C:membrane"/>
    <property type="evidence" value="ECO:0007669"/>
    <property type="project" value="UniProtKB-SubCell"/>
</dbReference>
<keyword evidence="8" id="KW-1185">Reference proteome</keyword>
<evidence type="ECO:0000313" key="8">
    <source>
        <dbReference type="Proteomes" id="UP000189580"/>
    </source>
</evidence>
<evidence type="ECO:0000256" key="4">
    <source>
        <dbReference type="ARBA" id="ARBA00022989"/>
    </source>
</evidence>
<evidence type="ECO:0000256" key="6">
    <source>
        <dbReference type="SAM" id="Phobius"/>
    </source>
</evidence>
<dbReference type="GeneID" id="30034503"/>
<reference evidence="7 8" key="1">
    <citation type="submission" date="2016-02" db="EMBL/GenBank/DDBJ databases">
        <title>Complete genome sequence and transcriptome regulation of the pentose utilising yeast Sugiyamaella lignohabitans.</title>
        <authorList>
            <person name="Bellasio M."/>
            <person name="Peymann A."/>
            <person name="Valli M."/>
            <person name="Sipitzky M."/>
            <person name="Graf A."/>
            <person name="Sauer M."/>
            <person name="Marx H."/>
            <person name="Mattanovich D."/>
        </authorList>
    </citation>
    <scope>NUCLEOTIDE SEQUENCE [LARGE SCALE GENOMIC DNA]</scope>
    <source>
        <strain evidence="7 8">CBS 10342</strain>
    </source>
</reference>
<proteinExistence type="predicted"/>
<evidence type="ECO:0000313" key="7">
    <source>
        <dbReference type="EMBL" id="ANB14958.1"/>
    </source>
</evidence>
<dbReference type="RefSeq" id="XP_018737435.1">
    <property type="nucleotide sequence ID" value="XM_018879526.1"/>
</dbReference>
<feature type="transmembrane region" description="Helical" evidence="6">
    <location>
        <begin position="377"/>
        <end position="401"/>
    </location>
</feature>